<dbReference type="GO" id="GO:0002130">
    <property type="term" value="P:wobble position ribose methylation"/>
    <property type="evidence" value="ECO:0007669"/>
    <property type="project" value="Ensembl"/>
</dbReference>
<name>G1R4S0_NOMLE</name>
<dbReference type="AlphaFoldDB" id="G1R4S0"/>
<dbReference type="EMBL" id="ADFV01173052">
    <property type="status" value="NOT_ANNOTATED_CDS"/>
    <property type="molecule type" value="Genomic_DNA"/>
</dbReference>
<dbReference type="GO" id="GO:0008285">
    <property type="term" value="P:negative regulation of cell population proliferation"/>
    <property type="evidence" value="ECO:0007669"/>
    <property type="project" value="Ensembl"/>
</dbReference>
<evidence type="ECO:0000313" key="13">
    <source>
        <dbReference type="Proteomes" id="UP000001073"/>
    </source>
</evidence>
<dbReference type="InterPro" id="IPR001680">
    <property type="entry name" value="WD40_rpt"/>
</dbReference>
<dbReference type="GO" id="GO:0005829">
    <property type="term" value="C:cytosol"/>
    <property type="evidence" value="ECO:0007669"/>
    <property type="project" value="Ensembl"/>
</dbReference>
<keyword evidence="3 11" id="KW-0853">WD repeat</keyword>
<dbReference type="SMART" id="SM00320">
    <property type="entry name" value="WD40"/>
    <property type="match status" value="6"/>
</dbReference>
<comment type="subcellular location">
    <subcellularLocation>
        <location evidence="1">Cytoplasm</location>
    </subcellularLocation>
</comment>
<keyword evidence="2" id="KW-0963">Cytoplasm</keyword>
<dbReference type="InterPro" id="IPR011044">
    <property type="entry name" value="Quino_amine_DH_bsu"/>
</dbReference>
<reference evidence="12" key="2">
    <citation type="submission" date="2025-08" db="UniProtKB">
        <authorList>
            <consortium name="Ensembl"/>
        </authorList>
    </citation>
    <scope>IDENTIFICATION</scope>
</reference>
<evidence type="ECO:0000256" key="8">
    <source>
        <dbReference type="ARBA" id="ARBA00041816"/>
    </source>
</evidence>
<comment type="function">
    <text evidence="9">Together with methyltransferase FTSJ1, methylates the 2'-O-ribose of nucleotides at position 34 of the tRNA anticodon loop of substrate tRNAs. Required for the correct positioning of the substrate tRNA for methylation. Required to suppress amino acid starvation-induced autophagy. Enhances the STK11/LKB1-induced cell growth suppression activity.</text>
</comment>
<dbReference type="STRING" id="61853.ENSNLEP00000008192"/>
<keyword evidence="13" id="KW-1185">Reference proteome</keyword>
<feature type="repeat" description="WD" evidence="11">
    <location>
        <begin position="234"/>
        <end position="267"/>
    </location>
</feature>
<keyword evidence="5" id="KW-0677">Repeat</keyword>
<dbReference type="InterPro" id="IPR051973">
    <property type="entry name" value="tRNA_Anticodon_Mtase-Reg"/>
</dbReference>
<evidence type="ECO:0000256" key="3">
    <source>
        <dbReference type="ARBA" id="ARBA00022574"/>
    </source>
</evidence>
<evidence type="ECO:0000313" key="12">
    <source>
        <dbReference type="Ensembl" id="ENSNLEP00000008192.2"/>
    </source>
</evidence>
<dbReference type="FunFam" id="2.130.10.10:FF:000806">
    <property type="entry name" value="WD repeat-containing protein 6"/>
    <property type="match status" value="1"/>
</dbReference>
<dbReference type="PROSITE" id="PS50082">
    <property type="entry name" value="WD_REPEATS_2"/>
    <property type="match status" value="1"/>
</dbReference>
<dbReference type="GO" id="GO:0070314">
    <property type="term" value="P:G1 to G0 transition"/>
    <property type="evidence" value="ECO:0007669"/>
    <property type="project" value="Ensembl"/>
</dbReference>
<evidence type="ECO:0000256" key="9">
    <source>
        <dbReference type="ARBA" id="ARBA00045751"/>
    </source>
</evidence>
<dbReference type="GO" id="GO:0008180">
    <property type="term" value="C:COP9 signalosome"/>
    <property type="evidence" value="ECO:0007669"/>
    <property type="project" value="Ensembl"/>
</dbReference>
<evidence type="ECO:0000256" key="10">
    <source>
        <dbReference type="ARBA" id="ARBA00047056"/>
    </source>
</evidence>
<dbReference type="PROSITE" id="PS50294">
    <property type="entry name" value="WD_REPEATS_REGION"/>
    <property type="match status" value="1"/>
</dbReference>
<dbReference type="GO" id="GO:0010507">
    <property type="term" value="P:negative regulation of autophagy"/>
    <property type="evidence" value="ECO:0007669"/>
    <property type="project" value="Ensembl"/>
</dbReference>
<dbReference type="PANTHER" id="PTHR14344:SF3">
    <property type="entry name" value="WD REPEAT-CONTAINING PROTEIN 6"/>
    <property type="match status" value="1"/>
</dbReference>
<comment type="subunit">
    <text evidence="10">Interacts with FTSJ1; the interaction is direct, and required for 2'-O-methylation of position 34 in substrate tRNAs. Interacts with IRS4. Interacts with STK11/LKB1.</text>
</comment>
<dbReference type="Gene3D" id="2.130.10.10">
    <property type="entry name" value="YVTN repeat-like/Quinoprotein amine dehydrogenase"/>
    <property type="match status" value="4"/>
</dbReference>
<dbReference type="EMBL" id="ADFV01173049">
    <property type="status" value="NOT_ANNOTATED_CDS"/>
    <property type="molecule type" value="Genomic_DNA"/>
</dbReference>
<dbReference type="EMBL" id="ADFV01173051">
    <property type="status" value="NOT_ANNOTATED_CDS"/>
    <property type="molecule type" value="Genomic_DNA"/>
</dbReference>
<dbReference type="InterPro" id="IPR036322">
    <property type="entry name" value="WD40_repeat_dom_sf"/>
</dbReference>
<gene>
    <name evidence="12" type="primary">WDR6</name>
</gene>
<evidence type="ECO:0000256" key="1">
    <source>
        <dbReference type="ARBA" id="ARBA00004496"/>
    </source>
</evidence>
<evidence type="ECO:0000256" key="4">
    <source>
        <dbReference type="ARBA" id="ARBA00022694"/>
    </source>
</evidence>
<evidence type="ECO:0000256" key="2">
    <source>
        <dbReference type="ARBA" id="ARBA00022490"/>
    </source>
</evidence>
<evidence type="ECO:0000256" key="7">
    <source>
        <dbReference type="ARBA" id="ARBA00040154"/>
    </source>
</evidence>
<keyword evidence="4" id="KW-0819">tRNA processing</keyword>
<dbReference type="GO" id="GO:0030234">
    <property type="term" value="F:enzyme regulator activity"/>
    <property type="evidence" value="ECO:0007669"/>
    <property type="project" value="Ensembl"/>
</dbReference>
<dbReference type="OMA" id="IIVWSCF"/>
<dbReference type="SUPFAM" id="SSF50969">
    <property type="entry name" value="YVTN repeat-like/Quinoprotein amine dehydrogenase"/>
    <property type="match status" value="1"/>
</dbReference>
<proteinExistence type="inferred from homology"/>
<dbReference type="GeneTree" id="ENSGT00420000029923"/>
<dbReference type="InterPro" id="IPR015943">
    <property type="entry name" value="WD40/YVTN_repeat-like_dom_sf"/>
</dbReference>
<dbReference type="FunFam" id="2.130.10.10:FF:000719">
    <property type="entry name" value="WD repeat-containing protein 6"/>
    <property type="match status" value="1"/>
</dbReference>
<sequence>GSAARREGSFSREFSSLLSRGCLSTSRIDMDALEDYVWPRATSELILLPVTGLECVGDRLLAGEGPDVLVYSLDFGGHLQMIKRVQNLLGHYLIHGFRVRPEPNGDLDLEAMVAVFGSKGLRVVKISWGQGHFRELWRSGLWNMSDWIWDARWLEGNIALALGHNSVVLYDPVVGCILQEVPCTDRCTLSSACLIGDAWKELTIVAGAVSNQLLVWYPATALTDNKPVAPDRRISGHVGIIFSMSYLESKGLLATASEDRSVRIWKVGDLRVPGGRVQNIGHCFGHSARVWQVKLLENYLISAGEDCVCLVWSHEGEILQAFRGHQGRGIRAIAAHERQAWVITGGDDSGIRLWHLVGRGYRGLGVSALCFKSRGRPGTLKAVTLAGSWRLLAVTDTGALYLYDVEVKCWEQLLEDKHFQSYCLLEAAPGPEGFGLCAMANGEGCVKVVPINTPTAAVDETLFPGKVHSLSWALRGYEELLLLASGPGGVVACLEISAAPSGKAIFVKERCRYLLPPSKQRWHTCSAFLPPGDFLVCGDRRGSVLLFPSRPGLLKDPGVGGKAGAGAGAPGVGSGSSGGGNAFTGLGPVSTLPSLHGKQGVTSVTCHGGYVYTTGRDGAYYQLFVRDGQLQPVLRQKSCRGMNWLAGLRIVPDGSMVILGFHANEFVVWNPRSHEKLHIVNCGGGHRSWAFSDTEAAMAFAYLKDGDVMLYRALGGCTRPHVILREGLHGREITCVKRVGTITLGPEYGVPSFMQPDDLEPGSEGPDLTDIVITCSEDTTVCVLALPTTTGSAHALTAVCNHISSVRAVAVWGIGTPGGPQDPQPGLTAHVVSAGGRAEMHCFSIMVTPGPQHPKPSRLPRHAPFVPRLDEYWDRQPTDGSLAFWDLTTVLDHDSTVLEPPVDPGLPYRLGTPSLTLQAHSCGINSLHTLPTREGHHLVASGSEDGSLHVFVLAVEMLELEESVGEAGLVPQLRVLEEYSVPCAHAAHVTGLKILSPSIMVSASIDQRLTFWRLGHGEPTFMNSTVFHVPDVADMDCWPVSPEFGHRCALGGQGLEVYNWYD</sequence>
<evidence type="ECO:0000256" key="11">
    <source>
        <dbReference type="PROSITE-ProRule" id="PRU00221"/>
    </source>
</evidence>
<evidence type="ECO:0000256" key="5">
    <source>
        <dbReference type="ARBA" id="ARBA00022737"/>
    </source>
</evidence>
<dbReference type="SUPFAM" id="SSF50978">
    <property type="entry name" value="WD40 repeat-like"/>
    <property type="match status" value="2"/>
</dbReference>
<dbReference type="Ensembl" id="ENSNLET00000008580.3">
    <property type="protein sequence ID" value="ENSNLEP00000008192.2"/>
    <property type="gene ID" value="ENSNLEG00000006728.3"/>
</dbReference>
<dbReference type="InParanoid" id="G1R4S0"/>
<reference evidence="12" key="3">
    <citation type="submission" date="2025-09" db="UniProtKB">
        <authorList>
            <consortium name="Ensembl"/>
        </authorList>
    </citation>
    <scope>IDENTIFICATION</scope>
</reference>
<dbReference type="SUPFAM" id="SSF50993">
    <property type="entry name" value="Peptidase/esterase 'gauge' domain"/>
    <property type="match status" value="1"/>
</dbReference>
<organism evidence="12 13">
    <name type="scientific">Nomascus leucogenys</name>
    <name type="common">Northern white-cheeked gibbon</name>
    <name type="synonym">Hylobates leucogenys</name>
    <dbReference type="NCBI Taxonomy" id="61853"/>
    <lineage>
        <taxon>Eukaryota</taxon>
        <taxon>Metazoa</taxon>
        <taxon>Chordata</taxon>
        <taxon>Craniata</taxon>
        <taxon>Vertebrata</taxon>
        <taxon>Euteleostomi</taxon>
        <taxon>Mammalia</taxon>
        <taxon>Eutheria</taxon>
        <taxon>Euarchontoglires</taxon>
        <taxon>Primates</taxon>
        <taxon>Haplorrhini</taxon>
        <taxon>Catarrhini</taxon>
        <taxon>Hylobatidae</taxon>
        <taxon>Nomascus</taxon>
    </lineage>
</organism>
<protein>
    <recommendedName>
        <fullName evidence="7">tRNA (34-2'-O)-methyltransferase regulator WDR6</fullName>
    </recommendedName>
    <alternativeName>
        <fullName evidence="8">WD repeat-containing protein 6</fullName>
    </alternativeName>
</protein>
<comment type="similarity">
    <text evidence="6">Belongs to the WD repeat WDR6 family.</text>
</comment>
<dbReference type="GO" id="GO:0000049">
    <property type="term" value="F:tRNA binding"/>
    <property type="evidence" value="ECO:0007669"/>
    <property type="project" value="Ensembl"/>
</dbReference>
<dbReference type="FunFam" id="2.130.10.10:FF:000759">
    <property type="entry name" value="WD repeat-containing protein 6"/>
    <property type="match status" value="1"/>
</dbReference>
<dbReference type="HOGENOM" id="CLU_002615_0_0_1"/>
<evidence type="ECO:0000256" key="6">
    <source>
        <dbReference type="ARBA" id="ARBA00038255"/>
    </source>
</evidence>
<dbReference type="GO" id="GO:0005886">
    <property type="term" value="C:plasma membrane"/>
    <property type="evidence" value="ECO:0007669"/>
    <property type="project" value="Ensembl"/>
</dbReference>
<dbReference type="Pfam" id="PF00400">
    <property type="entry name" value="WD40"/>
    <property type="match status" value="3"/>
</dbReference>
<dbReference type="eggNOG" id="KOG0974">
    <property type="taxonomic scope" value="Eukaryota"/>
</dbReference>
<accession>G1R4S0</accession>
<reference evidence="12 13" key="1">
    <citation type="submission" date="2012-10" db="EMBL/GenBank/DDBJ databases">
        <authorList>
            <consortium name="Gibbon Genome Sequencing Consortium"/>
        </authorList>
    </citation>
    <scope>NUCLEOTIDE SEQUENCE [LARGE SCALE GENOMIC DNA]</scope>
</reference>
<dbReference type="Proteomes" id="UP000001073">
    <property type="component" value="Chromosome 4"/>
</dbReference>
<dbReference type="FunCoup" id="G1R4S0">
    <property type="interactions" value="2245"/>
</dbReference>
<dbReference type="EMBL" id="ADFV01173050">
    <property type="status" value="NOT_ANNOTATED_CDS"/>
    <property type="molecule type" value="Genomic_DNA"/>
</dbReference>
<dbReference type="PANTHER" id="PTHR14344">
    <property type="entry name" value="WD REPEAT PROTEIN"/>
    <property type="match status" value="1"/>
</dbReference>